<accession>F6G6S0</accession>
<reference evidence="2 3" key="1">
    <citation type="journal article" date="2011" name="J. Bacteriol.">
        <title>Complete genome sequence of the plant pathogen Ralstonia solanacearum strain Po82.</title>
        <authorList>
            <person name="Xu J."/>
            <person name="Zheng H.J."/>
            <person name="Liu L."/>
            <person name="Pan Z.C."/>
            <person name="Prior P."/>
            <person name="Tang B."/>
            <person name="Xu J.S."/>
            <person name="Zhang H."/>
            <person name="Tian Q."/>
            <person name="Zhang L.Q."/>
            <person name="Feng J."/>
        </authorList>
    </citation>
    <scope>NUCLEOTIDE SEQUENCE [LARGE SCALE GENOMIC DNA]</scope>
    <source>
        <strain evidence="2 3">Po82</strain>
    </source>
</reference>
<proteinExistence type="predicted"/>
<organism evidence="2 3">
    <name type="scientific">Ralstonia solanacearum (strain Po82)</name>
    <dbReference type="NCBI Taxonomy" id="1031711"/>
    <lineage>
        <taxon>Bacteria</taxon>
        <taxon>Pseudomonadati</taxon>
        <taxon>Pseudomonadota</taxon>
        <taxon>Betaproteobacteria</taxon>
        <taxon>Burkholderiales</taxon>
        <taxon>Burkholderiaceae</taxon>
        <taxon>Ralstonia</taxon>
        <taxon>Ralstonia solanacearum species complex</taxon>
    </lineage>
</organism>
<evidence type="ECO:0000313" key="2">
    <source>
        <dbReference type="EMBL" id="AEG67616.1"/>
    </source>
</evidence>
<dbReference type="KEGG" id="rsn:RSPO_c00312"/>
<dbReference type="EMBL" id="CP002819">
    <property type="protein sequence ID" value="AEG67616.1"/>
    <property type="molecule type" value="Genomic_DNA"/>
</dbReference>
<sequence>MITRDRQPSRPEATDLRHMIAERYEGIGRRGARCRSCGGQRSDRGPRPGGGRTAITEISGANDPSQPLHRMRRHSGLRAVFNDRLQATLSRHTALCGFMPGEEVVLECEAGCETRRLGHRATVAALMRIRWSGFSTHWPTAIGTVGQTRLAALHGVGSHHGIDPTLHHNPTWVSGPRCLRR</sequence>
<dbReference type="AlphaFoldDB" id="F6G6S0"/>
<feature type="region of interest" description="Disordered" evidence="1">
    <location>
        <begin position="31"/>
        <end position="68"/>
    </location>
</feature>
<evidence type="ECO:0000256" key="1">
    <source>
        <dbReference type="SAM" id="MobiDB-lite"/>
    </source>
</evidence>
<dbReference type="PATRIC" id="fig|1031711.3.peg.301"/>
<name>F6G6S0_RALS8</name>
<dbReference type="HOGENOM" id="CLU_1487900_0_0_4"/>
<protein>
    <submittedName>
        <fullName evidence="2">Uncharacterized protein</fullName>
    </submittedName>
</protein>
<gene>
    <name evidence="2" type="ordered locus">RSPO_c00312</name>
</gene>
<evidence type="ECO:0000313" key="3">
    <source>
        <dbReference type="Proteomes" id="UP000007953"/>
    </source>
</evidence>
<dbReference type="Proteomes" id="UP000007953">
    <property type="component" value="Chromosome"/>
</dbReference>